<protein>
    <recommendedName>
        <fullName evidence="5">Secreted protein</fullName>
    </recommendedName>
</protein>
<feature type="chain" id="PRO_5046652504" description="Secreted protein" evidence="2">
    <location>
        <begin position="30"/>
        <end position="180"/>
    </location>
</feature>
<evidence type="ECO:0000256" key="2">
    <source>
        <dbReference type="SAM" id="SignalP"/>
    </source>
</evidence>
<gene>
    <name evidence="3" type="ORF">GCM10017786_20730</name>
</gene>
<evidence type="ECO:0008006" key="5">
    <source>
        <dbReference type="Google" id="ProtNLM"/>
    </source>
</evidence>
<keyword evidence="2" id="KW-0732">Signal</keyword>
<accession>A0ABQ3IPR3</accession>
<feature type="region of interest" description="Disordered" evidence="1">
    <location>
        <begin position="144"/>
        <end position="180"/>
    </location>
</feature>
<dbReference type="Proteomes" id="UP000605897">
    <property type="component" value="Unassembled WGS sequence"/>
</dbReference>
<evidence type="ECO:0000313" key="4">
    <source>
        <dbReference type="Proteomes" id="UP000605897"/>
    </source>
</evidence>
<feature type="compositionally biased region" description="Polar residues" evidence="1">
    <location>
        <begin position="148"/>
        <end position="158"/>
    </location>
</feature>
<sequence length="180" mass="18221">MKLRKRGVLPALAAALCVAVSVGFWTASANPAPAVQADAPSPLVEDFSYPGADAIEAQYGVTLISGDGHIVFADCGTPVENGVGVLQVRTSETIGADGAGLICFKILGVPGHLDLMVPAVYEIRGDGRTSGAGHKVKAELTTDDGDHTTVNVNPSGSTPVGIGASPNNEPTTLLSLDATT</sequence>
<comment type="caution">
    <text evidence="3">The sequence shown here is derived from an EMBL/GenBank/DDBJ whole genome shotgun (WGS) entry which is preliminary data.</text>
</comment>
<reference evidence="4" key="1">
    <citation type="journal article" date="2019" name="Int. J. Syst. Evol. Microbiol.">
        <title>The Global Catalogue of Microorganisms (GCM) 10K type strain sequencing project: providing services to taxonomists for standard genome sequencing and annotation.</title>
        <authorList>
            <consortium name="The Broad Institute Genomics Platform"/>
            <consortium name="The Broad Institute Genome Sequencing Center for Infectious Disease"/>
            <person name="Wu L."/>
            <person name="Ma J."/>
        </authorList>
    </citation>
    <scope>NUCLEOTIDE SEQUENCE [LARGE SCALE GENOMIC DNA]</scope>
    <source>
        <strain evidence="4">CGMCC 4.7677</strain>
    </source>
</reference>
<proteinExistence type="predicted"/>
<name>A0ABQ3IPR3_9PSEU</name>
<dbReference type="RefSeq" id="WP_191244294.1">
    <property type="nucleotide sequence ID" value="NZ_BNAU01000002.1"/>
</dbReference>
<feature type="signal peptide" evidence="2">
    <location>
        <begin position="1"/>
        <end position="29"/>
    </location>
</feature>
<organism evidence="3 4">
    <name type="scientific">Amycolatopsis deserti</name>
    <dbReference type="NCBI Taxonomy" id="185696"/>
    <lineage>
        <taxon>Bacteria</taxon>
        <taxon>Bacillati</taxon>
        <taxon>Actinomycetota</taxon>
        <taxon>Actinomycetes</taxon>
        <taxon>Pseudonocardiales</taxon>
        <taxon>Pseudonocardiaceae</taxon>
        <taxon>Amycolatopsis</taxon>
    </lineage>
</organism>
<feature type="compositionally biased region" description="Polar residues" evidence="1">
    <location>
        <begin position="165"/>
        <end position="180"/>
    </location>
</feature>
<evidence type="ECO:0000256" key="1">
    <source>
        <dbReference type="SAM" id="MobiDB-lite"/>
    </source>
</evidence>
<evidence type="ECO:0000313" key="3">
    <source>
        <dbReference type="EMBL" id="GHE88584.1"/>
    </source>
</evidence>
<dbReference type="EMBL" id="BNAU01000002">
    <property type="protein sequence ID" value="GHE88584.1"/>
    <property type="molecule type" value="Genomic_DNA"/>
</dbReference>
<keyword evidence="4" id="KW-1185">Reference proteome</keyword>